<evidence type="ECO:0000313" key="4">
    <source>
        <dbReference type="Proteomes" id="UP000092730"/>
    </source>
</evidence>
<reference evidence="3" key="4">
    <citation type="submission" date="2024-02" db="EMBL/GenBank/DDBJ databases">
        <title>Comparative genomics of Cryptococcus and Kwoniella reveals pathogenesis evolution and contrasting modes of karyotype evolution via chromosome fusion or intercentromeric recombination.</title>
        <authorList>
            <person name="Coelho M.A."/>
            <person name="David-Palma M."/>
            <person name="Shea T."/>
            <person name="Bowers K."/>
            <person name="McGinley-Smith S."/>
            <person name="Mohammad A.W."/>
            <person name="Gnirke A."/>
            <person name="Yurkov A.M."/>
            <person name="Nowrousian M."/>
            <person name="Sun S."/>
            <person name="Cuomo C.A."/>
            <person name="Heitman J."/>
        </authorList>
    </citation>
    <scope>NUCLEOTIDE SEQUENCE</scope>
    <source>
        <strain evidence="3">CBS 10118</strain>
    </source>
</reference>
<dbReference type="AlphaFoldDB" id="A0A1B9GAN9"/>
<dbReference type="EMBL" id="KI894019">
    <property type="protein sequence ID" value="OCF28075.1"/>
    <property type="molecule type" value="Genomic_DNA"/>
</dbReference>
<evidence type="ECO:0000313" key="3">
    <source>
        <dbReference type="EMBL" id="WVW82211.1"/>
    </source>
</evidence>
<reference evidence="3" key="2">
    <citation type="submission" date="2013-07" db="EMBL/GenBank/DDBJ databases">
        <authorList>
            <consortium name="The Broad Institute Genome Sequencing Platform"/>
            <person name="Cuomo C."/>
            <person name="Litvintseva A."/>
            <person name="Chen Y."/>
            <person name="Heitman J."/>
            <person name="Sun S."/>
            <person name="Springer D."/>
            <person name="Dromer F."/>
            <person name="Young S.K."/>
            <person name="Zeng Q."/>
            <person name="Gargeya S."/>
            <person name="Fitzgerald M."/>
            <person name="Abouelleil A."/>
            <person name="Alvarado L."/>
            <person name="Berlin A.M."/>
            <person name="Chapman S.B."/>
            <person name="Dewar J."/>
            <person name="Goldberg J."/>
            <person name="Griggs A."/>
            <person name="Gujja S."/>
            <person name="Hansen M."/>
            <person name="Howarth C."/>
            <person name="Imamovic A."/>
            <person name="Larimer J."/>
            <person name="McCowan C."/>
            <person name="Murphy C."/>
            <person name="Pearson M."/>
            <person name="Priest M."/>
            <person name="Roberts A."/>
            <person name="Saif S."/>
            <person name="Shea T."/>
            <person name="Sykes S."/>
            <person name="Wortman J."/>
            <person name="Nusbaum C."/>
            <person name="Birren B."/>
        </authorList>
    </citation>
    <scope>NUCLEOTIDE SEQUENCE</scope>
    <source>
        <strain evidence="3">CBS 10118</strain>
    </source>
</reference>
<keyword evidence="1" id="KW-0732">Signal</keyword>
<feature type="chain" id="PRO_5042334951" description="WSC domain-containing protein" evidence="1">
    <location>
        <begin position="17"/>
        <end position="214"/>
    </location>
</feature>
<dbReference type="VEuPathDB" id="FungiDB:I302_02926"/>
<name>A0A1B9GAN9_9TREE</name>
<proteinExistence type="predicted"/>
<reference evidence="2" key="3">
    <citation type="submission" date="2014-01" db="EMBL/GenBank/DDBJ databases">
        <title>Evolution of pathogenesis and genome organization in the Tremellales.</title>
        <authorList>
            <person name="Cuomo C."/>
            <person name="Litvintseva A."/>
            <person name="Heitman J."/>
            <person name="Chen Y."/>
            <person name="Sun S."/>
            <person name="Springer D."/>
            <person name="Dromer F."/>
            <person name="Young S."/>
            <person name="Zeng Q."/>
            <person name="Chapman S."/>
            <person name="Gujja S."/>
            <person name="Saif S."/>
            <person name="Birren B."/>
        </authorList>
    </citation>
    <scope>NUCLEOTIDE SEQUENCE</scope>
    <source>
        <strain evidence="2">CBS 10118</strain>
    </source>
</reference>
<dbReference type="GeneID" id="30207325"/>
<protein>
    <recommendedName>
        <fullName evidence="5">WSC domain-containing protein</fullName>
    </recommendedName>
</protein>
<dbReference type="EMBL" id="CP144542">
    <property type="protein sequence ID" value="WVW82211.1"/>
    <property type="molecule type" value="Genomic_DNA"/>
</dbReference>
<evidence type="ECO:0000313" key="2">
    <source>
        <dbReference type="EMBL" id="OCF28075.1"/>
    </source>
</evidence>
<evidence type="ECO:0008006" key="5">
    <source>
        <dbReference type="Google" id="ProtNLM"/>
    </source>
</evidence>
<dbReference type="OrthoDB" id="10338497at2759"/>
<dbReference type="RefSeq" id="XP_019049145.1">
    <property type="nucleotide sequence ID" value="XM_019189583.1"/>
</dbReference>
<evidence type="ECO:0000256" key="1">
    <source>
        <dbReference type="SAM" id="SignalP"/>
    </source>
</evidence>
<reference evidence="2" key="1">
    <citation type="submission" date="2013-07" db="EMBL/GenBank/DDBJ databases">
        <title>The Genome Sequence of Cryptococcus bestiolae CBS10118.</title>
        <authorList>
            <consortium name="The Broad Institute Genome Sequencing Platform"/>
            <person name="Cuomo C."/>
            <person name="Litvintseva A."/>
            <person name="Chen Y."/>
            <person name="Heitman J."/>
            <person name="Sun S."/>
            <person name="Springer D."/>
            <person name="Dromer F."/>
            <person name="Young S.K."/>
            <person name="Zeng Q."/>
            <person name="Gargeya S."/>
            <person name="Fitzgerald M."/>
            <person name="Abouelleil A."/>
            <person name="Alvarado L."/>
            <person name="Berlin A.M."/>
            <person name="Chapman S.B."/>
            <person name="Dewar J."/>
            <person name="Goldberg J."/>
            <person name="Griggs A."/>
            <person name="Gujja S."/>
            <person name="Hansen M."/>
            <person name="Howarth C."/>
            <person name="Imamovic A."/>
            <person name="Larimer J."/>
            <person name="McCowan C."/>
            <person name="Murphy C."/>
            <person name="Pearson M."/>
            <person name="Priest M."/>
            <person name="Roberts A."/>
            <person name="Saif S."/>
            <person name="Shea T."/>
            <person name="Sykes S."/>
            <person name="Wortman J."/>
            <person name="Nusbaum C."/>
            <person name="Birren B."/>
        </authorList>
    </citation>
    <scope>NUCLEOTIDE SEQUENCE [LARGE SCALE GENOMIC DNA]</scope>
    <source>
        <strain evidence="2">CBS 10118</strain>
    </source>
</reference>
<gene>
    <name evidence="2" type="ORF">I302_02926</name>
    <name evidence="3" type="ORF">I302_104217</name>
</gene>
<sequence>MIPALLVSILLPSLCAFALVTSPSKSSSPQFAGCISPQTFKAISQADTFGLLSKQEDNSACMELCGNKRFSYSYYHPRSAQCHCTKTESIDPSGIESGCDHLGGCDPCQAFVTYLHSPLSFTSCYSLLFGKPFLEFEAETLENCLSICSTDIYDTEVVGVQSKYTLDVKGKEKGEGRWGWKCSCYSGRNQGASKERYKVGCGKESVWRFKVPRE</sequence>
<keyword evidence="4" id="KW-1185">Reference proteome</keyword>
<accession>A0A1B9GAN9</accession>
<dbReference type="Proteomes" id="UP000092730">
    <property type="component" value="Chromosome 2"/>
</dbReference>
<dbReference type="KEGG" id="kbi:30207325"/>
<organism evidence="2">
    <name type="scientific">Kwoniella bestiolae CBS 10118</name>
    <dbReference type="NCBI Taxonomy" id="1296100"/>
    <lineage>
        <taxon>Eukaryota</taxon>
        <taxon>Fungi</taxon>
        <taxon>Dikarya</taxon>
        <taxon>Basidiomycota</taxon>
        <taxon>Agaricomycotina</taxon>
        <taxon>Tremellomycetes</taxon>
        <taxon>Tremellales</taxon>
        <taxon>Cryptococcaceae</taxon>
        <taxon>Kwoniella</taxon>
    </lineage>
</organism>
<feature type="signal peptide" evidence="1">
    <location>
        <begin position="1"/>
        <end position="16"/>
    </location>
</feature>